<name>A0ABY4SJQ7_AQUTE</name>
<evidence type="ECO:0000313" key="5">
    <source>
        <dbReference type="Proteomes" id="UP001056201"/>
    </source>
</evidence>
<dbReference type="InterPro" id="IPR050469">
    <property type="entry name" value="Diguanylate_Cyclase"/>
</dbReference>
<evidence type="ECO:0000256" key="1">
    <source>
        <dbReference type="ARBA" id="ARBA00012528"/>
    </source>
</evidence>
<evidence type="ECO:0000259" key="3">
    <source>
        <dbReference type="PROSITE" id="PS50887"/>
    </source>
</evidence>
<dbReference type="PROSITE" id="PS50887">
    <property type="entry name" value="GGDEF"/>
    <property type="match status" value="1"/>
</dbReference>
<dbReference type="PANTHER" id="PTHR45138:SF9">
    <property type="entry name" value="DIGUANYLATE CYCLASE DGCM-RELATED"/>
    <property type="match status" value="1"/>
</dbReference>
<dbReference type="RefSeq" id="WP_250199779.1">
    <property type="nucleotide sequence ID" value="NZ_CP097636.1"/>
</dbReference>
<dbReference type="SMART" id="SM00267">
    <property type="entry name" value="GGDEF"/>
    <property type="match status" value="1"/>
</dbReference>
<dbReference type="InterPro" id="IPR043128">
    <property type="entry name" value="Rev_trsase/Diguanyl_cyclase"/>
</dbReference>
<dbReference type="EMBL" id="CP097636">
    <property type="protein sequence ID" value="URI11585.1"/>
    <property type="molecule type" value="Genomic_DNA"/>
</dbReference>
<keyword evidence="5" id="KW-1185">Reference proteome</keyword>
<dbReference type="InterPro" id="IPR000160">
    <property type="entry name" value="GGDEF_dom"/>
</dbReference>
<feature type="domain" description="GGDEF" evidence="3">
    <location>
        <begin position="194"/>
        <end position="323"/>
    </location>
</feature>
<dbReference type="CDD" id="cd01949">
    <property type="entry name" value="GGDEF"/>
    <property type="match status" value="1"/>
</dbReference>
<dbReference type="Gene3D" id="3.30.70.270">
    <property type="match status" value="1"/>
</dbReference>
<comment type="catalytic activity">
    <reaction evidence="2">
        <text>2 GTP = 3',3'-c-di-GMP + 2 diphosphate</text>
        <dbReference type="Rhea" id="RHEA:24898"/>
        <dbReference type="ChEBI" id="CHEBI:33019"/>
        <dbReference type="ChEBI" id="CHEBI:37565"/>
        <dbReference type="ChEBI" id="CHEBI:58805"/>
        <dbReference type="EC" id="2.7.7.65"/>
    </reaction>
</comment>
<dbReference type="SUPFAM" id="SSF55073">
    <property type="entry name" value="Nucleotide cyclase"/>
    <property type="match status" value="1"/>
</dbReference>
<reference evidence="4" key="1">
    <citation type="submission" date="2022-05" db="EMBL/GenBank/DDBJ databases">
        <title>An RpoN-dependent PEP-CTERM gene is involved in floc formation of an Aquincola tertiaricarbonis strain.</title>
        <authorList>
            <person name="Qiu D."/>
            <person name="Xia M."/>
        </authorList>
    </citation>
    <scope>NUCLEOTIDE SEQUENCE</scope>
    <source>
        <strain evidence="4">RN12</strain>
    </source>
</reference>
<organism evidence="4 5">
    <name type="scientific">Aquincola tertiaricarbonis</name>
    <dbReference type="NCBI Taxonomy" id="391953"/>
    <lineage>
        <taxon>Bacteria</taxon>
        <taxon>Pseudomonadati</taxon>
        <taxon>Pseudomonadota</taxon>
        <taxon>Betaproteobacteria</taxon>
        <taxon>Burkholderiales</taxon>
        <taxon>Sphaerotilaceae</taxon>
        <taxon>Aquincola</taxon>
    </lineage>
</organism>
<evidence type="ECO:0000256" key="2">
    <source>
        <dbReference type="ARBA" id="ARBA00034247"/>
    </source>
</evidence>
<dbReference type="NCBIfam" id="TIGR00254">
    <property type="entry name" value="GGDEF"/>
    <property type="match status" value="1"/>
</dbReference>
<dbReference type="EC" id="2.7.7.65" evidence="1"/>
<protein>
    <recommendedName>
        <fullName evidence="1">diguanylate cyclase</fullName>
        <ecNumber evidence="1">2.7.7.65</ecNumber>
    </recommendedName>
</protein>
<evidence type="ECO:0000313" key="4">
    <source>
        <dbReference type="EMBL" id="URI11585.1"/>
    </source>
</evidence>
<gene>
    <name evidence="4" type="ORF">MW290_21850</name>
</gene>
<dbReference type="Pfam" id="PF00990">
    <property type="entry name" value="GGDEF"/>
    <property type="match status" value="1"/>
</dbReference>
<proteinExistence type="predicted"/>
<dbReference type="PANTHER" id="PTHR45138">
    <property type="entry name" value="REGULATORY COMPONENTS OF SENSORY TRANSDUCTION SYSTEM"/>
    <property type="match status" value="1"/>
</dbReference>
<dbReference type="InterPro" id="IPR029787">
    <property type="entry name" value="Nucleotide_cyclase"/>
</dbReference>
<accession>A0ABY4SJQ7</accession>
<dbReference type="Proteomes" id="UP001056201">
    <property type="component" value="Chromosome 2"/>
</dbReference>
<sequence length="342" mass="37914">MRNAIDHLGRLTELRDRDLLDLSLLQSIRDLVRPLSVTLYRAAEGDPPRWGSRLKLVTQLLADQVGEAAPQVEFDGLPALDEHPARAQCLARGERQRVAGPPAWTGFPMMAGGRVVGVLETDTRYPLTREEAALITGMLQVFGNFQALLDYSERDTLTGLLNRKSFDTAFFKLLADGQGADPGIEERRRGQGRAVHWLGVIDIDHFKQVNDRHGHLIGDEVLLLVAQLMNSSFRVSDRLYRFGGEEFVVLLRGATEAEALQAFDRFRLAVQAFSMPQVGSITISAGVTQLRAGDTPSAAFERADRATYHAKNQGRNQVWSHEALVRQGSLQDDDKTGGVELF</sequence>